<accession>A0ABP4I338</accession>
<comment type="caution">
    <text evidence="4">The sequence shown here is derived from an EMBL/GenBank/DDBJ whole genome shotgun (WGS) entry which is preliminary data.</text>
</comment>
<dbReference type="Proteomes" id="UP001501414">
    <property type="component" value="Unassembled WGS sequence"/>
</dbReference>
<dbReference type="PRINTS" id="PR01438">
    <property type="entry name" value="UNVRSLSTRESS"/>
</dbReference>
<dbReference type="InterPro" id="IPR014729">
    <property type="entry name" value="Rossmann-like_a/b/a_fold"/>
</dbReference>
<gene>
    <name evidence="4" type="ORF">GCM10009613_01730</name>
</gene>
<proteinExistence type="inferred from homology"/>
<keyword evidence="5" id="KW-1185">Reference proteome</keyword>
<name>A0ABP4I338_9PSEU</name>
<dbReference type="SUPFAM" id="SSF52402">
    <property type="entry name" value="Adenine nucleotide alpha hydrolases-like"/>
    <property type="match status" value="2"/>
</dbReference>
<dbReference type="PANTHER" id="PTHR46268:SF6">
    <property type="entry name" value="UNIVERSAL STRESS PROTEIN UP12"/>
    <property type="match status" value="1"/>
</dbReference>
<dbReference type="InterPro" id="IPR006016">
    <property type="entry name" value="UspA"/>
</dbReference>
<comment type="similarity">
    <text evidence="1">Belongs to the universal stress protein A family.</text>
</comment>
<feature type="region of interest" description="Disordered" evidence="2">
    <location>
        <begin position="25"/>
        <end position="84"/>
    </location>
</feature>
<dbReference type="PANTHER" id="PTHR46268">
    <property type="entry name" value="STRESS RESPONSE PROTEIN NHAX"/>
    <property type="match status" value="1"/>
</dbReference>
<dbReference type="InterPro" id="IPR006015">
    <property type="entry name" value="Universal_stress_UspA"/>
</dbReference>
<dbReference type="Pfam" id="PF00582">
    <property type="entry name" value="Usp"/>
    <property type="match status" value="2"/>
</dbReference>
<evidence type="ECO:0000313" key="4">
    <source>
        <dbReference type="EMBL" id="GAA1379289.1"/>
    </source>
</evidence>
<evidence type="ECO:0000259" key="3">
    <source>
        <dbReference type="Pfam" id="PF00582"/>
    </source>
</evidence>
<dbReference type="CDD" id="cd00293">
    <property type="entry name" value="USP-like"/>
    <property type="match status" value="1"/>
</dbReference>
<feature type="compositionally biased region" description="Low complexity" evidence="2">
    <location>
        <begin position="33"/>
        <end position="50"/>
    </location>
</feature>
<sequence length="378" mass="37375">MPELVDAVMVSSRWLVVRSACAHRCRPARAERPGPSGAGRRSRAARAVGPLCRAAGPATVAGNHTDGSAMNGDDDDDGGRRPRARAGNEIAVGWDGSPGAHAALALVHRVLPGRPVVTVTVGDAPGPDDPAVVRRVIVPAPPAVPGRIGRAVAVALVEGADGCDLLVLGARSTGRADLLGSTASAVVEHAGIPVLVAPVPPGTGGGFVPAETRTAVTDLPHPRTAPGAAPGGTGPVVVGVDGSASGRAALRWAVAEAARTGRTVRAVRVWDPAPLPVDAPLAGLRSAERAALAADVAGGPVVAELREGPVAAELCRAADAAAMLVVGSHGRGRLGRMLLGSVSAACLQHARCPVVVLTPAAAGADPAADRPAAAAPAG</sequence>
<dbReference type="EMBL" id="BAAAJK010000001">
    <property type="protein sequence ID" value="GAA1379289.1"/>
    <property type="molecule type" value="Genomic_DNA"/>
</dbReference>
<dbReference type="CDD" id="cd23659">
    <property type="entry name" value="USP_At3g01520-like"/>
    <property type="match status" value="1"/>
</dbReference>
<evidence type="ECO:0000256" key="1">
    <source>
        <dbReference type="ARBA" id="ARBA00008791"/>
    </source>
</evidence>
<organism evidence="4 5">
    <name type="scientific">Pseudonocardia kongjuensis</name>
    <dbReference type="NCBI Taxonomy" id="102227"/>
    <lineage>
        <taxon>Bacteria</taxon>
        <taxon>Bacillati</taxon>
        <taxon>Actinomycetota</taxon>
        <taxon>Actinomycetes</taxon>
        <taxon>Pseudonocardiales</taxon>
        <taxon>Pseudonocardiaceae</taxon>
        <taxon>Pseudonocardia</taxon>
    </lineage>
</organism>
<feature type="domain" description="UspA" evidence="3">
    <location>
        <begin position="154"/>
        <end position="197"/>
    </location>
</feature>
<reference evidence="5" key="1">
    <citation type="journal article" date="2019" name="Int. J. Syst. Evol. Microbiol.">
        <title>The Global Catalogue of Microorganisms (GCM) 10K type strain sequencing project: providing services to taxonomists for standard genome sequencing and annotation.</title>
        <authorList>
            <consortium name="The Broad Institute Genomics Platform"/>
            <consortium name="The Broad Institute Genome Sequencing Center for Infectious Disease"/>
            <person name="Wu L."/>
            <person name="Ma J."/>
        </authorList>
    </citation>
    <scope>NUCLEOTIDE SEQUENCE [LARGE SCALE GENOMIC DNA]</scope>
    <source>
        <strain evidence="5">JCM 11896</strain>
    </source>
</reference>
<evidence type="ECO:0000313" key="5">
    <source>
        <dbReference type="Proteomes" id="UP001501414"/>
    </source>
</evidence>
<dbReference type="Gene3D" id="3.40.50.620">
    <property type="entry name" value="HUPs"/>
    <property type="match status" value="1"/>
</dbReference>
<dbReference type="Gene3D" id="3.40.50.12370">
    <property type="match status" value="1"/>
</dbReference>
<evidence type="ECO:0000256" key="2">
    <source>
        <dbReference type="SAM" id="MobiDB-lite"/>
    </source>
</evidence>
<feature type="domain" description="UspA" evidence="3">
    <location>
        <begin position="235"/>
        <end position="357"/>
    </location>
</feature>
<protein>
    <recommendedName>
        <fullName evidence="3">UspA domain-containing protein</fullName>
    </recommendedName>
</protein>